<proteinExistence type="predicted"/>
<gene>
    <name evidence="2" type="ORF">ODALV1_LOCUS27192</name>
</gene>
<sequence length="232" mass="24333">MKKQLQISVQDLKSNTCLVSCAHQTYCSRLTNNILCILLAGAGLQEGAASSGSSSSDNYSLSGRSSRTVRNERSSSSRTGGGGGGGVSSRDSDTLSSASSSSSSMSGEDSLRREFIKVQILQRLGLSEKPHVDMAHKISKDLVLETLRRTENLNYPDSPSSSSSSSSSISGDGAGARNNNERHVLSHSQSHANNSSISSSSSSTTSLLDEETGVANYAKTSEIISFPDKGKS</sequence>
<feature type="region of interest" description="Disordered" evidence="1">
    <location>
        <begin position="49"/>
        <end position="109"/>
    </location>
</feature>
<feature type="compositionally biased region" description="Low complexity" evidence="1">
    <location>
        <begin position="186"/>
        <end position="206"/>
    </location>
</feature>
<evidence type="ECO:0000256" key="1">
    <source>
        <dbReference type="SAM" id="MobiDB-lite"/>
    </source>
</evidence>
<dbReference type="Proteomes" id="UP001642540">
    <property type="component" value="Unassembled WGS sequence"/>
</dbReference>
<reference evidence="2 3" key="1">
    <citation type="submission" date="2024-08" db="EMBL/GenBank/DDBJ databases">
        <authorList>
            <person name="Cucini C."/>
            <person name="Frati F."/>
        </authorList>
    </citation>
    <scope>NUCLEOTIDE SEQUENCE [LARGE SCALE GENOMIC DNA]</scope>
</reference>
<feature type="compositionally biased region" description="Low complexity" evidence="1">
    <location>
        <begin position="158"/>
        <end position="170"/>
    </location>
</feature>
<protein>
    <submittedName>
        <fullName evidence="2">Uncharacterized protein</fullName>
    </submittedName>
</protein>
<comment type="caution">
    <text evidence="2">The sequence shown here is derived from an EMBL/GenBank/DDBJ whole genome shotgun (WGS) entry which is preliminary data.</text>
</comment>
<accession>A0ABP1RX95</accession>
<feature type="compositionally biased region" description="Low complexity" evidence="1">
    <location>
        <begin position="94"/>
        <end position="108"/>
    </location>
</feature>
<organism evidence="2 3">
    <name type="scientific">Orchesella dallaii</name>
    <dbReference type="NCBI Taxonomy" id="48710"/>
    <lineage>
        <taxon>Eukaryota</taxon>
        <taxon>Metazoa</taxon>
        <taxon>Ecdysozoa</taxon>
        <taxon>Arthropoda</taxon>
        <taxon>Hexapoda</taxon>
        <taxon>Collembola</taxon>
        <taxon>Entomobryomorpha</taxon>
        <taxon>Entomobryoidea</taxon>
        <taxon>Orchesellidae</taxon>
        <taxon>Orchesellinae</taxon>
        <taxon>Orchesella</taxon>
    </lineage>
</organism>
<feature type="region of interest" description="Disordered" evidence="1">
    <location>
        <begin position="153"/>
        <end position="210"/>
    </location>
</feature>
<evidence type="ECO:0000313" key="3">
    <source>
        <dbReference type="Proteomes" id="UP001642540"/>
    </source>
</evidence>
<name>A0ABP1RX95_9HEXA</name>
<keyword evidence="3" id="KW-1185">Reference proteome</keyword>
<dbReference type="EMBL" id="CAXLJM020000121">
    <property type="protein sequence ID" value="CAL8138034.1"/>
    <property type="molecule type" value="Genomic_DNA"/>
</dbReference>
<feature type="compositionally biased region" description="Low complexity" evidence="1">
    <location>
        <begin position="49"/>
        <end position="66"/>
    </location>
</feature>
<evidence type="ECO:0000313" key="2">
    <source>
        <dbReference type="EMBL" id="CAL8138034.1"/>
    </source>
</evidence>